<dbReference type="Pfam" id="PF12710">
    <property type="entry name" value="HAD"/>
    <property type="match status" value="1"/>
</dbReference>
<evidence type="ECO:0000256" key="1">
    <source>
        <dbReference type="ARBA" id="ARBA00009184"/>
    </source>
</evidence>
<dbReference type="Gene3D" id="1.20.1440.100">
    <property type="entry name" value="SG protein - dephosphorylation function"/>
    <property type="match status" value="1"/>
</dbReference>
<dbReference type="SUPFAM" id="SSF56784">
    <property type="entry name" value="HAD-like"/>
    <property type="match status" value="1"/>
</dbReference>
<proteinExistence type="inferred from homology"/>
<dbReference type="PANTHER" id="PTHR43344:SF13">
    <property type="entry name" value="PHOSPHATASE RV3661-RELATED"/>
    <property type="match status" value="1"/>
</dbReference>
<protein>
    <submittedName>
        <fullName evidence="5">HAD family hydrolase</fullName>
        <ecNumber evidence="5">3.1.3.-</ecNumber>
    </submittedName>
</protein>
<keyword evidence="3 5" id="KW-0378">Hydrolase</keyword>
<keyword evidence="4" id="KW-0460">Magnesium</keyword>
<evidence type="ECO:0000313" key="5">
    <source>
        <dbReference type="EMBL" id="MEQ2637345.1"/>
    </source>
</evidence>
<organism evidence="5 6">
    <name type="scientific">Paratractidigestivibacter faecalis</name>
    <dbReference type="NCBI Taxonomy" id="2292441"/>
    <lineage>
        <taxon>Bacteria</taxon>
        <taxon>Bacillati</taxon>
        <taxon>Actinomycetota</taxon>
        <taxon>Coriobacteriia</taxon>
        <taxon>Coriobacteriales</taxon>
        <taxon>Atopobiaceae</taxon>
        <taxon>Paratractidigestivibacter</taxon>
    </lineage>
</organism>
<dbReference type="NCBIfam" id="TIGR01490">
    <property type="entry name" value="HAD-SF-IB-hyp1"/>
    <property type="match status" value="1"/>
</dbReference>
<evidence type="ECO:0000256" key="3">
    <source>
        <dbReference type="ARBA" id="ARBA00022801"/>
    </source>
</evidence>
<keyword evidence="6" id="KW-1185">Reference proteome</keyword>
<dbReference type="InterPro" id="IPR023214">
    <property type="entry name" value="HAD_sf"/>
</dbReference>
<dbReference type="InterPro" id="IPR036412">
    <property type="entry name" value="HAD-like_sf"/>
</dbReference>
<name>A0ABV1IEL8_9ACTN</name>
<dbReference type="InterPro" id="IPR006385">
    <property type="entry name" value="HAD_hydro_SerB1"/>
</dbReference>
<gene>
    <name evidence="5" type="ORF">AAAT05_03170</name>
</gene>
<dbReference type="RefSeq" id="WP_349181822.1">
    <property type="nucleotide sequence ID" value="NZ_JBBNGS010000004.1"/>
</dbReference>
<dbReference type="NCBIfam" id="TIGR01488">
    <property type="entry name" value="HAD-SF-IB"/>
    <property type="match status" value="1"/>
</dbReference>
<sequence length="230" mass="25896">MQQATAMTPRKVAIFDFDGTIVDGQSGALFTTYLLRHGIMRLPRALHLGWWGLRYKLHLPYRQSEARELVFGALADLDPSTVDEVMHRFHDEVLLPRYRRRAREEVDRRRKEGCVTLLVSATFKAMADVAARTLGMDAAMATLMEKDAQGRYTGRVQGDVIAGPQKYAAASAWCDKNLGQGAWELAYAYGDHHSDVDLLSRAKEAFAVCPGSTLRPIAKKRGWQILDWDE</sequence>
<dbReference type="PANTHER" id="PTHR43344">
    <property type="entry name" value="PHOSPHOSERINE PHOSPHATASE"/>
    <property type="match status" value="1"/>
</dbReference>
<dbReference type="Proteomes" id="UP001478817">
    <property type="component" value="Unassembled WGS sequence"/>
</dbReference>
<evidence type="ECO:0000256" key="2">
    <source>
        <dbReference type="ARBA" id="ARBA00022723"/>
    </source>
</evidence>
<evidence type="ECO:0000313" key="6">
    <source>
        <dbReference type="Proteomes" id="UP001478817"/>
    </source>
</evidence>
<dbReference type="InterPro" id="IPR050582">
    <property type="entry name" value="HAD-like_SerB"/>
</dbReference>
<keyword evidence="2" id="KW-0479">Metal-binding</keyword>
<accession>A0ABV1IEL8</accession>
<dbReference type="Gene3D" id="3.40.50.1000">
    <property type="entry name" value="HAD superfamily/HAD-like"/>
    <property type="match status" value="1"/>
</dbReference>
<comment type="caution">
    <text evidence="5">The sequence shown here is derived from an EMBL/GenBank/DDBJ whole genome shotgun (WGS) entry which is preliminary data.</text>
</comment>
<comment type="similarity">
    <text evidence="1">Belongs to the HAD-like hydrolase superfamily. SerB family.</text>
</comment>
<reference evidence="5 6" key="1">
    <citation type="submission" date="2024-04" db="EMBL/GenBank/DDBJ databases">
        <title>Human intestinal bacterial collection.</title>
        <authorList>
            <person name="Pauvert C."/>
            <person name="Hitch T.C.A."/>
            <person name="Clavel T."/>
        </authorList>
    </citation>
    <scope>NUCLEOTIDE SEQUENCE [LARGE SCALE GENOMIC DNA]</scope>
    <source>
        <strain evidence="5 6">CLA-AA-H197</strain>
    </source>
</reference>
<dbReference type="GO" id="GO:0016787">
    <property type="term" value="F:hydrolase activity"/>
    <property type="evidence" value="ECO:0007669"/>
    <property type="project" value="UniProtKB-KW"/>
</dbReference>
<evidence type="ECO:0000256" key="4">
    <source>
        <dbReference type="ARBA" id="ARBA00022842"/>
    </source>
</evidence>
<dbReference type="EC" id="3.1.3.-" evidence="5"/>
<dbReference type="EMBL" id="JBBNGS010000004">
    <property type="protein sequence ID" value="MEQ2637345.1"/>
    <property type="molecule type" value="Genomic_DNA"/>
</dbReference>